<dbReference type="Gene3D" id="3.60.21.10">
    <property type="match status" value="1"/>
</dbReference>
<dbReference type="Pfam" id="PF12850">
    <property type="entry name" value="Metallophos_2"/>
    <property type="match status" value="1"/>
</dbReference>
<dbReference type="InterPro" id="IPR011152">
    <property type="entry name" value="Pesterase_MJ0912"/>
</dbReference>
<dbReference type="PANTHER" id="PTHR42850:SF2">
    <property type="entry name" value="BLL5683 PROTEIN"/>
    <property type="match status" value="1"/>
</dbReference>
<comment type="caution">
    <text evidence="3">The sequence shown here is derived from an EMBL/GenBank/DDBJ whole genome shotgun (WGS) entry which is preliminary data.</text>
</comment>
<evidence type="ECO:0000256" key="1">
    <source>
        <dbReference type="ARBA" id="ARBA00008950"/>
    </source>
</evidence>
<reference evidence="3 4" key="1">
    <citation type="submission" date="2024-08" db="EMBL/GenBank/DDBJ databases">
        <authorList>
            <person name="Ishaq N."/>
        </authorList>
    </citation>
    <scope>NUCLEOTIDE SEQUENCE [LARGE SCALE GENOMIC DNA]</scope>
    <source>
        <strain evidence="3 4">DSM 18651</strain>
    </source>
</reference>
<proteinExistence type="inferred from homology"/>
<dbReference type="InterPro" id="IPR024654">
    <property type="entry name" value="Calcineurin-like_PHP_lpxH"/>
</dbReference>
<dbReference type="PANTHER" id="PTHR42850">
    <property type="entry name" value="METALLOPHOSPHOESTERASE"/>
    <property type="match status" value="1"/>
</dbReference>
<gene>
    <name evidence="3" type="ORF">ACCI49_04865</name>
</gene>
<dbReference type="Proteomes" id="UP001569428">
    <property type="component" value="Unassembled WGS sequence"/>
</dbReference>
<sequence>MRIAALSDIHSNIYALKAVIGDLETRGVDQVVNLGDILYGPIAPRQTFECLMEYDFITIRGNQDRQIYEADPKTIESNPTLQFILEDLTAEALEWMKNLPATLQLNPDVFLCHGSPDSDLTYLLENIESGLPQVRQDGEILKLISIQKSQVILCGHTHIPRSITTSTGQQIINPGSVGLPAYFDVSPRPHWMENFSPYASYSILENLCGLWRAQHIKVPYDNQQAAQDAKRRNRQDWEYYLTTGRAQQPAT</sequence>
<feature type="domain" description="Calcineurin-like phosphoesterase" evidence="2">
    <location>
        <begin position="1"/>
        <end position="180"/>
    </location>
</feature>
<keyword evidence="4" id="KW-1185">Reference proteome</keyword>
<protein>
    <submittedName>
        <fullName evidence="3">Metallophosphoesterase</fullName>
    </submittedName>
</protein>
<organism evidence="3 4">
    <name type="scientific">Microbulbifer epialgicus</name>
    <dbReference type="NCBI Taxonomy" id="393907"/>
    <lineage>
        <taxon>Bacteria</taxon>
        <taxon>Pseudomonadati</taxon>
        <taxon>Pseudomonadota</taxon>
        <taxon>Gammaproteobacteria</taxon>
        <taxon>Cellvibrionales</taxon>
        <taxon>Microbulbiferaceae</taxon>
        <taxon>Microbulbifer</taxon>
    </lineage>
</organism>
<dbReference type="PIRSF" id="PIRSF000883">
    <property type="entry name" value="Pesterase_MJ0912"/>
    <property type="match status" value="1"/>
</dbReference>
<evidence type="ECO:0000313" key="4">
    <source>
        <dbReference type="Proteomes" id="UP001569428"/>
    </source>
</evidence>
<evidence type="ECO:0000259" key="2">
    <source>
        <dbReference type="Pfam" id="PF12850"/>
    </source>
</evidence>
<accession>A0ABV4NWP5</accession>
<dbReference type="SUPFAM" id="SSF56300">
    <property type="entry name" value="Metallo-dependent phosphatases"/>
    <property type="match status" value="1"/>
</dbReference>
<comment type="similarity">
    <text evidence="1">Belongs to the metallophosphoesterase superfamily. YfcE family.</text>
</comment>
<evidence type="ECO:0000313" key="3">
    <source>
        <dbReference type="EMBL" id="MFA0810244.1"/>
    </source>
</evidence>
<dbReference type="RefSeq" id="WP_371837851.1">
    <property type="nucleotide sequence ID" value="NZ_JBGMEK010000006.1"/>
</dbReference>
<dbReference type="EMBL" id="JBGMEK010000006">
    <property type="protein sequence ID" value="MFA0810244.1"/>
    <property type="molecule type" value="Genomic_DNA"/>
</dbReference>
<dbReference type="InterPro" id="IPR050126">
    <property type="entry name" value="Ap4A_hydrolase"/>
</dbReference>
<name>A0ABV4NWP5_9GAMM</name>
<dbReference type="InterPro" id="IPR029052">
    <property type="entry name" value="Metallo-depent_PP-like"/>
</dbReference>